<keyword evidence="2" id="KW-1185">Reference proteome</keyword>
<proteinExistence type="predicted"/>
<dbReference type="Proteomes" id="UP001595884">
    <property type="component" value="Unassembled WGS sequence"/>
</dbReference>
<protein>
    <recommendedName>
        <fullName evidence="3">XRE family transcriptional regulator</fullName>
    </recommendedName>
</protein>
<reference evidence="2" key="1">
    <citation type="journal article" date="2019" name="Int. J. Syst. Evol. Microbiol.">
        <title>The Global Catalogue of Microorganisms (GCM) 10K type strain sequencing project: providing services to taxonomists for standard genome sequencing and annotation.</title>
        <authorList>
            <consortium name="The Broad Institute Genomics Platform"/>
            <consortium name="The Broad Institute Genome Sequencing Center for Infectious Disease"/>
            <person name="Wu L."/>
            <person name="Ma J."/>
        </authorList>
    </citation>
    <scope>NUCLEOTIDE SEQUENCE [LARGE SCALE GENOMIC DNA]</scope>
    <source>
        <strain evidence="2">CGMCC 1.12849</strain>
    </source>
</reference>
<comment type="caution">
    <text evidence="1">The sequence shown here is derived from an EMBL/GenBank/DDBJ whole genome shotgun (WGS) entry which is preliminary data.</text>
</comment>
<evidence type="ECO:0000313" key="1">
    <source>
        <dbReference type="EMBL" id="MFC4717751.1"/>
    </source>
</evidence>
<dbReference type="Gene3D" id="1.10.260.40">
    <property type="entry name" value="lambda repressor-like DNA-binding domains"/>
    <property type="match status" value="1"/>
</dbReference>
<accession>A0ABV9MP64</accession>
<dbReference type="SUPFAM" id="SSF47413">
    <property type="entry name" value="lambda repressor-like DNA-binding domains"/>
    <property type="match status" value="1"/>
</dbReference>
<gene>
    <name evidence="1" type="ORF">ACFO7V_16640</name>
</gene>
<dbReference type="RefSeq" id="WP_346058780.1">
    <property type="nucleotide sequence ID" value="NZ_BAAAVQ010000005.1"/>
</dbReference>
<sequence>MNNKQAVQPAVVRKIENHMAAKGIKRSELKEALGWSYERFRKRMECKIPFDVDELWIIASVLRTSPLDLMPDDATEVHEVAA</sequence>
<dbReference type="InterPro" id="IPR010982">
    <property type="entry name" value="Lambda_DNA-bd_dom_sf"/>
</dbReference>
<dbReference type="EMBL" id="JBHSHE010000082">
    <property type="protein sequence ID" value="MFC4717751.1"/>
    <property type="molecule type" value="Genomic_DNA"/>
</dbReference>
<evidence type="ECO:0000313" key="2">
    <source>
        <dbReference type="Proteomes" id="UP001595884"/>
    </source>
</evidence>
<organism evidence="1 2">
    <name type="scientific">Glutamicibacter bergerei</name>
    <dbReference type="NCBI Taxonomy" id="256702"/>
    <lineage>
        <taxon>Bacteria</taxon>
        <taxon>Bacillati</taxon>
        <taxon>Actinomycetota</taxon>
        <taxon>Actinomycetes</taxon>
        <taxon>Micrococcales</taxon>
        <taxon>Micrococcaceae</taxon>
        <taxon>Glutamicibacter</taxon>
    </lineage>
</organism>
<evidence type="ECO:0008006" key="3">
    <source>
        <dbReference type="Google" id="ProtNLM"/>
    </source>
</evidence>
<name>A0ABV9MP64_9MICC</name>